<keyword evidence="1" id="KW-0732">Signal</keyword>
<name>A0A7L7KRH9_9MOLU</name>
<evidence type="ECO:0000256" key="1">
    <source>
        <dbReference type="SAM" id="SignalP"/>
    </source>
</evidence>
<gene>
    <name evidence="2" type="ORF">G4Z02_01920</name>
</gene>
<dbReference type="SUPFAM" id="SSF49785">
    <property type="entry name" value="Galactose-binding domain-like"/>
    <property type="match status" value="1"/>
</dbReference>
<protein>
    <recommendedName>
        <fullName evidence="4">CBM-cenC domain-containing protein</fullName>
    </recommendedName>
</protein>
<reference evidence="2 3" key="1">
    <citation type="submission" date="2020-02" db="EMBL/GenBank/DDBJ databases">
        <authorList>
            <person name="Zheng R.K."/>
            <person name="Sun C.M."/>
        </authorList>
    </citation>
    <scope>NUCLEOTIDE SEQUENCE [LARGE SCALE GENOMIC DNA]</scope>
    <source>
        <strain evidence="3">zrk13</strain>
    </source>
</reference>
<accession>A0A7L7KRH9</accession>
<organism evidence="2 3">
    <name type="scientific">Candidatus Xianfuyuplasma coldseepsis</name>
    <dbReference type="NCBI Taxonomy" id="2782163"/>
    <lineage>
        <taxon>Bacteria</taxon>
        <taxon>Bacillati</taxon>
        <taxon>Mycoplasmatota</taxon>
        <taxon>Mollicutes</taxon>
        <taxon>Candidatus Izemoplasmatales</taxon>
        <taxon>Candidatus Izemoplasmataceae</taxon>
        <taxon>Candidatus Xianfuyuplasma</taxon>
    </lineage>
</organism>
<dbReference type="InterPro" id="IPR008979">
    <property type="entry name" value="Galactose-bd-like_sf"/>
</dbReference>
<dbReference type="Gene3D" id="2.60.120.260">
    <property type="entry name" value="Galactose-binding domain-like"/>
    <property type="match status" value="1"/>
</dbReference>
<proteinExistence type="predicted"/>
<evidence type="ECO:0000313" key="2">
    <source>
        <dbReference type="EMBL" id="QMS84554.1"/>
    </source>
</evidence>
<keyword evidence="3" id="KW-1185">Reference proteome</keyword>
<sequence length="215" mass="23473">MKRVISMFMVILTMAILTACDDTTTLECGEGTTNENGVCVAIEDDTEETEDAVVCTNETGLHTVPGGSPSTISEWLNWNFIGGHLVTDPDNAWIIDYGAAIFNVKTTSSRPWEGSFTQSGMFLEAGCEYTFEFTLRTESPNIKPNVIVFGENTSGTSFFEETVDLDINSTTYSFTVEPTTSDYVSTGVYFANSRGVVIIENVQIERNPIGTTGTE</sequence>
<evidence type="ECO:0008006" key="4">
    <source>
        <dbReference type="Google" id="ProtNLM"/>
    </source>
</evidence>
<feature type="chain" id="PRO_5036461979" description="CBM-cenC domain-containing protein" evidence="1">
    <location>
        <begin position="20"/>
        <end position="215"/>
    </location>
</feature>
<dbReference type="KEGG" id="xcl:G4Z02_01920"/>
<evidence type="ECO:0000313" key="3">
    <source>
        <dbReference type="Proteomes" id="UP000514720"/>
    </source>
</evidence>
<dbReference type="PROSITE" id="PS51257">
    <property type="entry name" value="PROKAR_LIPOPROTEIN"/>
    <property type="match status" value="1"/>
</dbReference>
<dbReference type="RefSeq" id="WP_258878169.1">
    <property type="nucleotide sequence ID" value="NZ_CP048914.1"/>
</dbReference>
<feature type="signal peptide" evidence="1">
    <location>
        <begin position="1"/>
        <end position="19"/>
    </location>
</feature>
<dbReference type="EMBL" id="CP048914">
    <property type="protein sequence ID" value="QMS84554.1"/>
    <property type="molecule type" value="Genomic_DNA"/>
</dbReference>
<dbReference type="Proteomes" id="UP000514720">
    <property type="component" value="Chromosome"/>
</dbReference>
<dbReference type="AlphaFoldDB" id="A0A7L7KRH9"/>